<protein>
    <recommendedName>
        <fullName evidence="3">DUF4218 domain-containing protein</fullName>
    </recommendedName>
</protein>
<feature type="non-terminal residue" evidence="1">
    <location>
        <position position="1"/>
    </location>
</feature>
<evidence type="ECO:0000313" key="2">
    <source>
        <dbReference type="Proteomes" id="UP000053647"/>
    </source>
</evidence>
<dbReference type="EMBL" id="KN819449">
    <property type="protein sequence ID" value="KIJ09586.1"/>
    <property type="molecule type" value="Genomic_DNA"/>
</dbReference>
<keyword evidence="2" id="KW-1185">Reference proteome</keyword>
<organism evidence="1 2">
    <name type="scientific">Paxillus involutus ATCC 200175</name>
    <dbReference type="NCBI Taxonomy" id="664439"/>
    <lineage>
        <taxon>Eukaryota</taxon>
        <taxon>Fungi</taxon>
        <taxon>Dikarya</taxon>
        <taxon>Basidiomycota</taxon>
        <taxon>Agaricomycotina</taxon>
        <taxon>Agaricomycetes</taxon>
        <taxon>Agaricomycetidae</taxon>
        <taxon>Boletales</taxon>
        <taxon>Paxilineae</taxon>
        <taxon>Paxillaceae</taxon>
        <taxon>Paxillus</taxon>
    </lineage>
</organism>
<accession>A0A0C9TQZ6</accession>
<evidence type="ECO:0008006" key="3">
    <source>
        <dbReference type="Google" id="ProtNLM"/>
    </source>
</evidence>
<name>A0A0C9TQZ6_PAXIN</name>
<gene>
    <name evidence="1" type="ORF">PAXINDRAFT_22496</name>
</gene>
<dbReference type="OrthoDB" id="3269001at2759"/>
<reference evidence="1 2" key="1">
    <citation type="submission" date="2014-06" db="EMBL/GenBank/DDBJ databases">
        <authorList>
            <consortium name="DOE Joint Genome Institute"/>
            <person name="Kuo A."/>
            <person name="Kohler A."/>
            <person name="Nagy L.G."/>
            <person name="Floudas D."/>
            <person name="Copeland A."/>
            <person name="Barry K.W."/>
            <person name="Cichocki N."/>
            <person name="Veneault-Fourrey C."/>
            <person name="LaButti K."/>
            <person name="Lindquist E.A."/>
            <person name="Lipzen A."/>
            <person name="Lundell T."/>
            <person name="Morin E."/>
            <person name="Murat C."/>
            <person name="Sun H."/>
            <person name="Tunlid A."/>
            <person name="Henrissat B."/>
            <person name="Grigoriev I.V."/>
            <person name="Hibbett D.S."/>
            <person name="Martin F."/>
            <person name="Nordberg H.P."/>
            <person name="Cantor M.N."/>
            <person name="Hua S.X."/>
        </authorList>
    </citation>
    <scope>NUCLEOTIDE SEQUENCE [LARGE SCALE GENOMIC DNA]</scope>
    <source>
        <strain evidence="1 2">ATCC 200175</strain>
    </source>
</reference>
<evidence type="ECO:0000313" key="1">
    <source>
        <dbReference type="EMBL" id="KIJ09586.1"/>
    </source>
</evidence>
<dbReference type="HOGENOM" id="CLU_081367_0_0_1"/>
<reference evidence="2" key="2">
    <citation type="submission" date="2015-01" db="EMBL/GenBank/DDBJ databases">
        <title>Evolutionary Origins and Diversification of the Mycorrhizal Mutualists.</title>
        <authorList>
            <consortium name="DOE Joint Genome Institute"/>
            <consortium name="Mycorrhizal Genomics Consortium"/>
            <person name="Kohler A."/>
            <person name="Kuo A."/>
            <person name="Nagy L.G."/>
            <person name="Floudas D."/>
            <person name="Copeland A."/>
            <person name="Barry K.W."/>
            <person name="Cichocki N."/>
            <person name="Veneault-Fourrey C."/>
            <person name="LaButti K."/>
            <person name="Lindquist E.A."/>
            <person name="Lipzen A."/>
            <person name="Lundell T."/>
            <person name="Morin E."/>
            <person name="Murat C."/>
            <person name="Riley R."/>
            <person name="Ohm R."/>
            <person name="Sun H."/>
            <person name="Tunlid A."/>
            <person name="Henrissat B."/>
            <person name="Grigoriev I.V."/>
            <person name="Hibbett D.S."/>
            <person name="Martin F."/>
        </authorList>
    </citation>
    <scope>NUCLEOTIDE SEQUENCE [LARGE SCALE GENOMIC DNA]</scope>
    <source>
        <strain evidence="2">ATCC 200175</strain>
    </source>
</reference>
<dbReference type="Proteomes" id="UP000053647">
    <property type="component" value="Unassembled WGS sequence"/>
</dbReference>
<feature type="non-terminal residue" evidence="1">
    <location>
        <position position="150"/>
    </location>
</feature>
<proteinExistence type="predicted"/>
<dbReference type="AlphaFoldDB" id="A0A0C9TQZ6"/>
<sequence length="150" mass="17426">INIIQGKLRSITRPTWHRGPPTNLGEAEHGKLKAEQWRSSIEFDLPVILYWLWGCGTASGEPDEGKQVRRKALAHSTLLLAIQYMKYMKAYLTCLQDTFPGLSWRLNHHASLHMNEFLLRYGPMHGWWMFPFERIIGTLQKTNTNHKIGK</sequence>